<sequence length="321" mass="37483">MTKKIQIVIAGIVAIPLIIFLWHQYKVDLVKQTETKYQLGMYTGTRKLDTFRQEENLLSTVWDLKDDKMLYDALENDITPGEYTSLGKNYLVRQNIKIKNEGLAALGYSRDTDEYWKLNIYDLNKMDKQPYTLDILKEIEGGGDIVSTIPGVILINRERQEVLPIILYTSKKEKYYKLLNLETKEIEEYIPKKENSDIIPGYEFYPSELYSLLYGTNLSEKFETLGLKISKSGRMLYPTSEKVSNKYFKSLFPDNNGKLTEDNQVFILVDTIPKLLTNYERFFESPKELYNDLVIEADHSTDGREHTVQSKEEFLQYYQAP</sequence>
<protein>
    <submittedName>
        <fullName evidence="2">Uncharacterized protein</fullName>
    </submittedName>
</protein>
<feature type="transmembrane region" description="Helical" evidence="1">
    <location>
        <begin position="7"/>
        <end position="25"/>
    </location>
</feature>
<reference evidence="2 3" key="1">
    <citation type="submission" date="2017-07" db="EMBL/GenBank/DDBJ databases">
        <title>Streptococcus pluranimalium as cause of bovine abortion.</title>
        <authorList>
            <person name="Rodriguez Campos S."/>
            <person name="Gobeli Brawand S."/>
            <person name="Brodard I."/>
            <person name="Rychener L."/>
            <person name="Perreten V."/>
        </authorList>
    </citation>
    <scope>NUCLEOTIDE SEQUENCE [LARGE SCALE GENOMIC DNA]</scope>
    <source>
        <strain evidence="2 3">14A0014</strain>
    </source>
</reference>
<keyword evidence="1" id="KW-0472">Membrane</keyword>
<evidence type="ECO:0000313" key="2">
    <source>
        <dbReference type="EMBL" id="AXJ12891.1"/>
    </source>
</evidence>
<dbReference type="RefSeq" id="WP_115130110.1">
    <property type="nucleotide sequence ID" value="NZ_CP022601.1"/>
</dbReference>
<proteinExistence type="predicted"/>
<organism evidence="2 3">
    <name type="scientific">Streptococcus pluranimalium</name>
    <dbReference type="NCBI Taxonomy" id="82348"/>
    <lineage>
        <taxon>Bacteria</taxon>
        <taxon>Bacillati</taxon>
        <taxon>Bacillota</taxon>
        <taxon>Bacilli</taxon>
        <taxon>Lactobacillales</taxon>
        <taxon>Streptococcaceae</taxon>
        <taxon>Streptococcus</taxon>
    </lineage>
</organism>
<dbReference type="EMBL" id="CP022601">
    <property type="protein sequence ID" value="AXJ12891.1"/>
    <property type="molecule type" value="Genomic_DNA"/>
</dbReference>
<evidence type="ECO:0000256" key="1">
    <source>
        <dbReference type="SAM" id="Phobius"/>
    </source>
</evidence>
<gene>
    <name evidence="2" type="ORF">Sp14A_09700</name>
</gene>
<dbReference type="Proteomes" id="UP000255411">
    <property type="component" value="Chromosome"/>
</dbReference>
<accession>A0A345VJI9</accession>
<keyword evidence="1" id="KW-0812">Transmembrane</keyword>
<keyword evidence="1" id="KW-1133">Transmembrane helix</keyword>
<evidence type="ECO:0000313" key="3">
    <source>
        <dbReference type="Proteomes" id="UP000255411"/>
    </source>
</evidence>
<name>A0A345VJI9_9STRE</name>
<dbReference type="AlphaFoldDB" id="A0A345VJI9"/>